<reference evidence="2 3" key="1">
    <citation type="submission" date="2016-06" db="EMBL/GenBank/DDBJ databases">
        <authorList>
            <person name="Varghese N."/>
            <person name="Submissions Spin"/>
        </authorList>
    </citation>
    <scope>NUCLEOTIDE SEQUENCE [LARGE SCALE GENOMIC DNA]</scope>
    <source>
        <strain evidence="2 3">DSM 45142</strain>
    </source>
</reference>
<feature type="compositionally biased region" description="Basic and acidic residues" evidence="1">
    <location>
        <begin position="45"/>
        <end position="54"/>
    </location>
</feature>
<comment type="caution">
    <text evidence="2">The sequence shown here is derived from an EMBL/GenBank/DDBJ whole genome shotgun (WGS) entry which is preliminary data.</text>
</comment>
<evidence type="ECO:0000313" key="2">
    <source>
        <dbReference type="EMBL" id="SCE69360.1"/>
    </source>
</evidence>
<evidence type="ECO:0000256" key="1">
    <source>
        <dbReference type="SAM" id="MobiDB-lite"/>
    </source>
</evidence>
<protein>
    <recommendedName>
        <fullName evidence="4">Lipoprotein</fullName>
    </recommendedName>
</protein>
<name>A0ABY0KH04_9ACTN</name>
<dbReference type="PROSITE" id="PS51257">
    <property type="entry name" value="PROKAR_LIPOPROTEIN"/>
    <property type="match status" value="1"/>
</dbReference>
<organism evidence="2 3">
    <name type="scientific">Micromonospora tulbaghiae</name>
    <dbReference type="NCBI Taxonomy" id="479978"/>
    <lineage>
        <taxon>Bacteria</taxon>
        <taxon>Bacillati</taxon>
        <taxon>Actinomycetota</taxon>
        <taxon>Actinomycetes</taxon>
        <taxon>Micromonosporales</taxon>
        <taxon>Micromonosporaceae</taxon>
        <taxon>Micromonospora</taxon>
    </lineage>
</organism>
<feature type="region of interest" description="Disordered" evidence="1">
    <location>
        <begin position="26"/>
        <end position="54"/>
    </location>
</feature>
<dbReference type="Proteomes" id="UP000199405">
    <property type="component" value="Unassembled WGS sequence"/>
</dbReference>
<accession>A0ABY0KH04</accession>
<gene>
    <name evidence="2" type="ORF">GA0070562_1801</name>
</gene>
<evidence type="ECO:0000313" key="3">
    <source>
        <dbReference type="Proteomes" id="UP000199405"/>
    </source>
</evidence>
<proteinExistence type="predicted"/>
<evidence type="ECO:0008006" key="4">
    <source>
        <dbReference type="Google" id="ProtNLM"/>
    </source>
</evidence>
<keyword evidence="3" id="KW-1185">Reference proteome</keyword>
<sequence length="193" mass="20951">MVALNDRVGPISVMLLVLLAGCSNPGTGQQAVDDDEIRPSVSTSSEKDQGSPQITEREYEAAVSQMASCMAKSGVDLINDGWDPIDHEGMILRYKSPGMSGEASSKVYHRCREAHLDNVQKGFNATNKSRMAPDLMAEVRTCLTAKAIMLKGGEKNPADLTRSVPEGRYETLLDCVYGGVRKLYPRLVAVSFP</sequence>
<dbReference type="EMBL" id="FMCQ01000001">
    <property type="protein sequence ID" value="SCE69360.1"/>
    <property type="molecule type" value="Genomic_DNA"/>
</dbReference>